<reference evidence="3 4" key="1">
    <citation type="submission" date="2019-06" db="EMBL/GenBank/DDBJ databases">
        <title>Sequencing the genomes of 1000 actinobacteria strains.</title>
        <authorList>
            <person name="Klenk H.-P."/>
        </authorList>
    </citation>
    <scope>NUCLEOTIDE SEQUENCE [LARGE SCALE GENOMIC DNA]</scope>
    <source>
        <strain evidence="3 4">DSM 21776</strain>
    </source>
</reference>
<dbReference type="SUPFAM" id="SSF53187">
    <property type="entry name" value="Zn-dependent exopeptidases"/>
    <property type="match status" value="1"/>
</dbReference>
<dbReference type="Pfam" id="PF07687">
    <property type="entry name" value="M20_dimer"/>
    <property type="match status" value="1"/>
</dbReference>
<dbReference type="InterPro" id="IPR002933">
    <property type="entry name" value="Peptidase_M20"/>
</dbReference>
<evidence type="ECO:0000313" key="4">
    <source>
        <dbReference type="Proteomes" id="UP000320085"/>
    </source>
</evidence>
<feature type="binding site" evidence="1">
    <location>
        <position position="119"/>
    </location>
    <ligand>
        <name>Mn(2+)</name>
        <dbReference type="ChEBI" id="CHEBI:29035"/>
        <label>2</label>
    </ligand>
</feature>
<evidence type="ECO:0000256" key="1">
    <source>
        <dbReference type="PIRSR" id="PIRSR005962-1"/>
    </source>
</evidence>
<dbReference type="Pfam" id="PF01546">
    <property type="entry name" value="Peptidase_M20"/>
    <property type="match status" value="1"/>
</dbReference>
<dbReference type="GO" id="GO:0046872">
    <property type="term" value="F:metal ion binding"/>
    <property type="evidence" value="ECO:0007669"/>
    <property type="project" value="UniProtKB-KW"/>
</dbReference>
<feature type="binding site" evidence="1">
    <location>
        <position position="117"/>
    </location>
    <ligand>
        <name>Mn(2+)</name>
        <dbReference type="ChEBI" id="CHEBI:29035"/>
        <label>2</label>
    </ligand>
</feature>
<dbReference type="GO" id="GO:0016787">
    <property type="term" value="F:hydrolase activity"/>
    <property type="evidence" value="ECO:0007669"/>
    <property type="project" value="UniProtKB-KW"/>
</dbReference>
<dbReference type="InterPro" id="IPR036264">
    <property type="entry name" value="Bact_exopeptidase_dim_dom"/>
</dbReference>
<dbReference type="InterPro" id="IPR011650">
    <property type="entry name" value="Peptidase_M20_dimer"/>
</dbReference>
<dbReference type="Gene3D" id="3.40.630.10">
    <property type="entry name" value="Zn peptidases"/>
    <property type="match status" value="1"/>
</dbReference>
<keyword evidence="1" id="KW-0479">Metal-binding</keyword>
<evidence type="ECO:0000259" key="2">
    <source>
        <dbReference type="Pfam" id="PF07687"/>
    </source>
</evidence>
<feature type="binding site" evidence="1">
    <location>
        <position position="392"/>
    </location>
    <ligand>
        <name>Mn(2+)</name>
        <dbReference type="ChEBI" id="CHEBI:29035"/>
        <label>2</label>
    </ligand>
</feature>
<dbReference type="InterPro" id="IPR017439">
    <property type="entry name" value="Amidohydrolase"/>
</dbReference>
<name>A0A543PV72_9MICO</name>
<dbReference type="Gene3D" id="3.30.70.360">
    <property type="match status" value="1"/>
</dbReference>
<organism evidence="3 4">
    <name type="scientific">Humibacillus xanthopallidus</name>
    <dbReference type="NCBI Taxonomy" id="412689"/>
    <lineage>
        <taxon>Bacteria</taxon>
        <taxon>Bacillati</taxon>
        <taxon>Actinomycetota</taxon>
        <taxon>Actinomycetes</taxon>
        <taxon>Micrococcales</taxon>
        <taxon>Intrasporangiaceae</taxon>
        <taxon>Humibacillus</taxon>
    </lineage>
</organism>
<accession>A0A543PV72</accession>
<comment type="caution">
    <text evidence="3">The sequence shown here is derived from an EMBL/GenBank/DDBJ whole genome shotgun (WGS) entry which is preliminary data.</text>
</comment>
<dbReference type="SUPFAM" id="SSF55031">
    <property type="entry name" value="Bacterial exopeptidase dimerisation domain"/>
    <property type="match status" value="1"/>
</dbReference>
<protein>
    <submittedName>
        <fullName evidence="3">Amidohydrolase</fullName>
    </submittedName>
</protein>
<dbReference type="Proteomes" id="UP000320085">
    <property type="component" value="Unassembled WGS sequence"/>
</dbReference>
<proteinExistence type="predicted"/>
<gene>
    <name evidence="3" type="ORF">FHX52_1099</name>
</gene>
<keyword evidence="1" id="KW-0464">Manganese</keyword>
<dbReference type="PIRSF" id="PIRSF005962">
    <property type="entry name" value="Pept_M20D_amidohydro"/>
    <property type="match status" value="1"/>
</dbReference>
<dbReference type="OrthoDB" id="9777385at2"/>
<evidence type="ECO:0000313" key="3">
    <source>
        <dbReference type="EMBL" id="TQN47977.1"/>
    </source>
</evidence>
<dbReference type="PANTHER" id="PTHR11014">
    <property type="entry name" value="PEPTIDASE M20 FAMILY MEMBER"/>
    <property type="match status" value="1"/>
</dbReference>
<feature type="binding site" evidence="1">
    <location>
        <position position="153"/>
    </location>
    <ligand>
        <name>Mn(2+)</name>
        <dbReference type="ChEBI" id="CHEBI:29035"/>
        <label>2</label>
    </ligand>
</feature>
<dbReference type="EMBL" id="VFQF01000001">
    <property type="protein sequence ID" value="TQN47977.1"/>
    <property type="molecule type" value="Genomic_DNA"/>
</dbReference>
<dbReference type="NCBIfam" id="TIGR01891">
    <property type="entry name" value="amidohydrolases"/>
    <property type="match status" value="1"/>
</dbReference>
<dbReference type="PANTHER" id="PTHR11014:SF63">
    <property type="entry name" value="METALLOPEPTIDASE, PUTATIVE (AFU_ORTHOLOGUE AFUA_6G09600)-RELATED"/>
    <property type="match status" value="1"/>
</dbReference>
<dbReference type="AlphaFoldDB" id="A0A543PV72"/>
<keyword evidence="3" id="KW-0378">Hydrolase</keyword>
<feature type="binding site" evidence="1">
    <location>
        <position position="184"/>
    </location>
    <ligand>
        <name>Mn(2+)</name>
        <dbReference type="ChEBI" id="CHEBI:29035"/>
        <label>2</label>
    </ligand>
</feature>
<sequence length="428" mass="45471">MSVLQESLDREAELARADLVAWRHHLHAHPELSNREVETAAFVAARLRALGMDEVRTGIAGHGVVGVLRGGLPGGRVVALRADMDALPVKETSGVDFASRVVDEHYPGGPFPVAHACGHDCHTATVLAAARALGAVREQLPGSLLFVFQPAEEGPPVGEIGGAQAMLDSGVFDDLSPTMAFGMHVGPLPKGMVGYRAGNQYAASCLVRITITGQQVHASLPWMGLDPMPPAAAVITAVGQLYRQVPAYDAVTVSIGHVEDVGRFNIIGQQVTLWGTIRCIEEADMALLQDHLRRLADHHAAAYGCTAEITYDQYVPPVTNTQAWLEATLPSVRAVVGDDNVVEVPPAMGYDDVSVLTNAFGGVYLNFGVQDTTVDGQTLTARPDGRGLIPNHNPGFYADDDALTTSMRIHTQVAVDHLLGTHPHDAPG</sequence>
<feature type="domain" description="Peptidase M20 dimerisation" evidence="2">
    <location>
        <begin position="207"/>
        <end position="303"/>
    </location>
</feature>
<comment type="cofactor">
    <cofactor evidence="1">
        <name>Mn(2+)</name>
        <dbReference type="ChEBI" id="CHEBI:29035"/>
    </cofactor>
    <text evidence="1">The Mn(2+) ion enhances activity.</text>
</comment>
<dbReference type="RefSeq" id="WP_141820613.1">
    <property type="nucleotide sequence ID" value="NZ_BAAAQC010000018.1"/>
</dbReference>